<protein>
    <submittedName>
        <fullName evidence="2">Uncharacterized protein</fullName>
    </submittedName>
</protein>
<dbReference type="AlphaFoldDB" id="A0AAV7QRM3"/>
<evidence type="ECO:0000313" key="2">
    <source>
        <dbReference type="EMBL" id="KAJ1142061.1"/>
    </source>
</evidence>
<organism evidence="2 3">
    <name type="scientific">Pleurodeles waltl</name>
    <name type="common">Iberian ribbed newt</name>
    <dbReference type="NCBI Taxonomy" id="8319"/>
    <lineage>
        <taxon>Eukaryota</taxon>
        <taxon>Metazoa</taxon>
        <taxon>Chordata</taxon>
        <taxon>Craniata</taxon>
        <taxon>Vertebrata</taxon>
        <taxon>Euteleostomi</taxon>
        <taxon>Amphibia</taxon>
        <taxon>Batrachia</taxon>
        <taxon>Caudata</taxon>
        <taxon>Salamandroidea</taxon>
        <taxon>Salamandridae</taxon>
        <taxon>Pleurodelinae</taxon>
        <taxon>Pleurodeles</taxon>
    </lineage>
</organism>
<gene>
    <name evidence="2" type="ORF">NDU88_008389</name>
</gene>
<name>A0AAV7QRM3_PLEWA</name>
<evidence type="ECO:0000313" key="3">
    <source>
        <dbReference type="Proteomes" id="UP001066276"/>
    </source>
</evidence>
<proteinExistence type="predicted"/>
<comment type="caution">
    <text evidence="2">The sequence shown here is derived from an EMBL/GenBank/DDBJ whole genome shotgun (WGS) entry which is preliminary data.</text>
</comment>
<feature type="region of interest" description="Disordered" evidence="1">
    <location>
        <begin position="1"/>
        <end position="85"/>
    </location>
</feature>
<evidence type="ECO:0000256" key="1">
    <source>
        <dbReference type="SAM" id="MobiDB-lite"/>
    </source>
</evidence>
<reference evidence="2" key="1">
    <citation type="journal article" date="2022" name="bioRxiv">
        <title>Sequencing and chromosome-scale assembly of the giantPleurodeles waltlgenome.</title>
        <authorList>
            <person name="Brown T."/>
            <person name="Elewa A."/>
            <person name="Iarovenko S."/>
            <person name="Subramanian E."/>
            <person name="Araus A.J."/>
            <person name="Petzold A."/>
            <person name="Susuki M."/>
            <person name="Suzuki K.-i.T."/>
            <person name="Hayashi T."/>
            <person name="Toyoda A."/>
            <person name="Oliveira C."/>
            <person name="Osipova E."/>
            <person name="Leigh N.D."/>
            <person name="Simon A."/>
            <person name="Yun M.H."/>
        </authorList>
    </citation>
    <scope>NUCLEOTIDE SEQUENCE</scope>
    <source>
        <strain evidence="2">20211129_DDA</strain>
        <tissue evidence="2">Liver</tissue>
    </source>
</reference>
<keyword evidence="3" id="KW-1185">Reference proteome</keyword>
<accession>A0AAV7QRM3</accession>
<dbReference type="EMBL" id="JANPWB010000010">
    <property type="protein sequence ID" value="KAJ1142061.1"/>
    <property type="molecule type" value="Genomic_DNA"/>
</dbReference>
<dbReference type="Proteomes" id="UP001066276">
    <property type="component" value="Chromosome 6"/>
</dbReference>
<sequence>MHGTGVSGSLIDGPDMGWGTMPSGLGQDASPSGEGRDGSTPIRAVLRCSTNTLDHELDRRSPQLGEPYNKRRPGILRHAETANGP</sequence>